<accession>A0AAN9L610</accession>
<keyword evidence="3" id="KW-1185">Reference proteome</keyword>
<evidence type="ECO:0000256" key="1">
    <source>
        <dbReference type="SAM" id="MobiDB-lite"/>
    </source>
</evidence>
<reference evidence="2 3" key="1">
    <citation type="submission" date="2024-01" db="EMBL/GenBank/DDBJ databases">
        <title>The genomes of 5 underutilized Papilionoideae crops provide insights into root nodulation and disease resistanc.</title>
        <authorList>
            <person name="Jiang F."/>
        </authorList>
    </citation>
    <scope>NUCLEOTIDE SEQUENCE [LARGE SCALE GENOMIC DNA]</scope>
    <source>
        <strain evidence="2">LVBAO_FW01</strain>
        <tissue evidence="2">Leaves</tissue>
    </source>
</reference>
<feature type="region of interest" description="Disordered" evidence="1">
    <location>
        <begin position="93"/>
        <end position="113"/>
    </location>
</feature>
<organism evidence="2 3">
    <name type="scientific">Canavalia gladiata</name>
    <name type="common">Sword bean</name>
    <name type="synonym">Dolichos gladiatus</name>
    <dbReference type="NCBI Taxonomy" id="3824"/>
    <lineage>
        <taxon>Eukaryota</taxon>
        <taxon>Viridiplantae</taxon>
        <taxon>Streptophyta</taxon>
        <taxon>Embryophyta</taxon>
        <taxon>Tracheophyta</taxon>
        <taxon>Spermatophyta</taxon>
        <taxon>Magnoliopsida</taxon>
        <taxon>eudicotyledons</taxon>
        <taxon>Gunneridae</taxon>
        <taxon>Pentapetalae</taxon>
        <taxon>rosids</taxon>
        <taxon>fabids</taxon>
        <taxon>Fabales</taxon>
        <taxon>Fabaceae</taxon>
        <taxon>Papilionoideae</taxon>
        <taxon>50 kb inversion clade</taxon>
        <taxon>NPAAA clade</taxon>
        <taxon>indigoferoid/millettioid clade</taxon>
        <taxon>Phaseoleae</taxon>
        <taxon>Canavalia</taxon>
    </lineage>
</organism>
<dbReference type="AlphaFoldDB" id="A0AAN9L610"/>
<sequence length="113" mass="12338">MHSSIEQGSLIGLVAWLACVLYRSALTFDASALALIVSLHWVKAASNLSNLELFSSLHRCLFEDPIAFLFLLISLKPFSSTSIASEPIYTPFEKKPSSISRSSSEVGGYRVEA</sequence>
<name>A0AAN9L610_CANGL</name>
<protein>
    <submittedName>
        <fullName evidence="2">Uncharacterized protein</fullName>
    </submittedName>
</protein>
<evidence type="ECO:0000313" key="2">
    <source>
        <dbReference type="EMBL" id="KAK7329426.1"/>
    </source>
</evidence>
<comment type="caution">
    <text evidence="2">The sequence shown here is derived from an EMBL/GenBank/DDBJ whole genome shotgun (WGS) entry which is preliminary data.</text>
</comment>
<gene>
    <name evidence="2" type="ORF">VNO77_23594</name>
</gene>
<dbReference type="EMBL" id="JAYMYQ010000005">
    <property type="protein sequence ID" value="KAK7329426.1"/>
    <property type="molecule type" value="Genomic_DNA"/>
</dbReference>
<dbReference type="Proteomes" id="UP001367508">
    <property type="component" value="Unassembled WGS sequence"/>
</dbReference>
<evidence type="ECO:0000313" key="3">
    <source>
        <dbReference type="Proteomes" id="UP001367508"/>
    </source>
</evidence>
<proteinExistence type="predicted"/>